<evidence type="ECO:0000256" key="5">
    <source>
        <dbReference type="ARBA" id="ARBA00023065"/>
    </source>
</evidence>
<evidence type="ECO:0000259" key="8">
    <source>
        <dbReference type="Pfam" id="PF00999"/>
    </source>
</evidence>
<evidence type="ECO:0000256" key="3">
    <source>
        <dbReference type="ARBA" id="ARBA00022692"/>
    </source>
</evidence>
<keyword evidence="3 7" id="KW-0812">Transmembrane</keyword>
<keyword evidence="9" id="KW-1185">Reference proteome</keyword>
<evidence type="ECO:0000256" key="6">
    <source>
        <dbReference type="ARBA" id="ARBA00023136"/>
    </source>
</evidence>
<feature type="transmembrane region" description="Helical" evidence="7">
    <location>
        <begin position="15"/>
        <end position="32"/>
    </location>
</feature>
<keyword evidence="4 7" id="KW-1133">Transmembrane helix</keyword>
<evidence type="ECO:0000256" key="1">
    <source>
        <dbReference type="ARBA" id="ARBA00004141"/>
    </source>
</evidence>
<dbReference type="Gene3D" id="1.20.1530.20">
    <property type="match status" value="1"/>
</dbReference>
<evidence type="ECO:0000313" key="10">
    <source>
        <dbReference type="WBParaSite" id="ACRNAN_scaffold3922.g9883.t1"/>
    </source>
</evidence>
<comment type="subcellular location">
    <subcellularLocation>
        <location evidence="1">Membrane</location>
        <topology evidence="1">Multi-pass membrane protein</topology>
    </subcellularLocation>
</comment>
<dbReference type="InterPro" id="IPR050794">
    <property type="entry name" value="CPA2_transporter"/>
</dbReference>
<dbReference type="GO" id="GO:0016020">
    <property type="term" value="C:membrane"/>
    <property type="evidence" value="ECO:0007669"/>
    <property type="project" value="UniProtKB-SubCell"/>
</dbReference>
<accession>A0A914DVR8</accession>
<dbReference type="WBParaSite" id="ACRNAN_scaffold3922.g9883.t1">
    <property type="protein sequence ID" value="ACRNAN_scaffold3922.g9883.t1"/>
    <property type="gene ID" value="ACRNAN_scaffold3922.g9883"/>
</dbReference>
<reference evidence="10" key="1">
    <citation type="submission" date="2022-11" db="UniProtKB">
        <authorList>
            <consortium name="WormBaseParasite"/>
        </authorList>
    </citation>
    <scope>IDENTIFICATION</scope>
</reference>
<evidence type="ECO:0000313" key="9">
    <source>
        <dbReference type="Proteomes" id="UP000887540"/>
    </source>
</evidence>
<dbReference type="Proteomes" id="UP000887540">
    <property type="component" value="Unplaced"/>
</dbReference>
<dbReference type="InterPro" id="IPR006153">
    <property type="entry name" value="Cation/H_exchanger_TM"/>
</dbReference>
<feature type="domain" description="Cation/H+ exchanger transmembrane" evidence="8">
    <location>
        <begin position="4"/>
        <end position="180"/>
    </location>
</feature>
<dbReference type="PANTHER" id="PTHR32468">
    <property type="entry name" value="CATION/H + ANTIPORTER"/>
    <property type="match status" value="1"/>
</dbReference>
<proteinExistence type="predicted"/>
<dbReference type="Pfam" id="PF00999">
    <property type="entry name" value="Na_H_Exchanger"/>
    <property type="match status" value="1"/>
</dbReference>
<feature type="transmembrane region" description="Helical" evidence="7">
    <location>
        <begin position="130"/>
        <end position="150"/>
    </location>
</feature>
<evidence type="ECO:0000256" key="7">
    <source>
        <dbReference type="SAM" id="Phobius"/>
    </source>
</evidence>
<sequence>MKKLFEKFIRRRDHALTPIILAMIIMGIFLSAWTTEWIGVHAIFGAFLIGIIIPRIGGITMELTHKFEDLVGIIFLPLYFASSGLKTKLGVLNDWTAALFLILAILAATVGKVIGCMVGARITGFTWREAFSIGVLMNTKGLVELIVLNIGLDSGVINDKIFVIMVLMALFTTFVTSPIIAYVYPPKYHTTIQPVPAKKHKIKPAMTLNWPNADDKILIYLKDFDSVSKSASLVQLFKSSIASGKQMILHGLKVFSDFERSSNIMVGTQTEQSIENDPTLRMFKFFGELIGVFTKSFIATARLVEIGHEVNRISNNEQCDLIVVPWQKDMIGTDQQEATISILNEVHTTVAIFVDRRLPGAMTVLSQSFTGIVVPFTGCQGEREALKLACRFHNSANTKLTILHILFDGVLMLKIDQDLVQATKKMAKENEAVVFNEIRVENGDFSPVLETFRDPLYDLVILSHSIRIRPRSFIAAGMELTQTSIQKRTSIIRRFSQRSLTVSDEEKIFGPLGEMLYTAMGIPTMLVVHEPTSKTTDAA</sequence>
<feature type="transmembrane region" description="Helical" evidence="7">
    <location>
        <begin position="162"/>
        <end position="184"/>
    </location>
</feature>
<keyword evidence="2" id="KW-0813">Transport</keyword>
<dbReference type="GO" id="GO:0015297">
    <property type="term" value="F:antiporter activity"/>
    <property type="evidence" value="ECO:0007669"/>
    <property type="project" value="InterPro"/>
</dbReference>
<dbReference type="GO" id="GO:1902600">
    <property type="term" value="P:proton transmembrane transport"/>
    <property type="evidence" value="ECO:0007669"/>
    <property type="project" value="InterPro"/>
</dbReference>
<organism evidence="9 10">
    <name type="scientific">Acrobeloides nanus</name>
    <dbReference type="NCBI Taxonomy" id="290746"/>
    <lineage>
        <taxon>Eukaryota</taxon>
        <taxon>Metazoa</taxon>
        <taxon>Ecdysozoa</taxon>
        <taxon>Nematoda</taxon>
        <taxon>Chromadorea</taxon>
        <taxon>Rhabditida</taxon>
        <taxon>Tylenchina</taxon>
        <taxon>Cephalobomorpha</taxon>
        <taxon>Cephaloboidea</taxon>
        <taxon>Cephalobidae</taxon>
        <taxon>Acrobeloides</taxon>
    </lineage>
</organism>
<keyword evidence="6 7" id="KW-0472">Membrane</keyword>
<feature type="transmembrane region" description="Helical" evidence="7">
    <location>
        <begin position="97"/>
        <end position="118"/>
    </location>
</feature>
<dbReference type="AlphaFoldDB" id="A0A914DVR8"/>
<keyword evidence="5" id="KW-0406">Ion transport</keyword>
<evidence type="ECO:0000256" key="4">
    <source>
        <dbReference type="ARBA" id="ARBA00022989"/>
    </source>
</evidence>
<dbReference type="PANTHER" id="PTHR32468:SF0">
    <property type="entry name" value="K(+)_H(+) ANTIPORTER 1"/>
    <property type="match status" value="1"/>
</dbReference>
<dbReference type="InterPro" id="IPR038770">
    <property type="entry name" value="Na+/solute_symporter_sf"/>
</dbReference>
<feature type="transmembrane region" description="Helical" evidence="7">
    <location>
        <begin position="38"/>
        <end position="57"/>
    </location>
</feature>
<name>A0A914DVR8_9BILA</name>
<protein>
    <submittedName>
        <fullName evidence="10">Cation/H+ exchanger domain-containing protein</fullName>
    </submittedName>
</protein>
<evidence type="ECO:0000256" key="2">
    <source>
        <dbReference type="ARBA" id="ARBA00022448"/>
    </source>
</evidence>